<sequence>MWKSKHRIGGGAEGRISSVVEQERQRKGKRCRQNSIIKSNSSPACPVAPPVCPVVSNDLTFDDPPQCYDKDTLPPKQIQPVIVEQETTSDESDSVDSSFLSASSDYDDDSDSFASNDDDDYDDYNDTLDNFDNPSKLPSSSSNPSHTRDECDYFYMSTLTPSRKRTKVSAHHISDAKTTLLHALAAAGGDVTSARFSSCLDTLTKLYHSSHWDARRRDADNTSAIVANTSRQLEGMWLTLSKPNYPDCLGRNEGGDYMYTLGRMSFDIFRPTNLLCSIQGMFNPVNFVPPADRGVVDHVPRALREEVAQGDSDLRTYNIVTAFTIEPCKSKGEHGPIRPIRGLLTTFGYNLPDPDVPNRFSIWFTGGTIEVNDPVNDGEEWKRIFGGKDVPRRHLTEEARVLAAKILMGAAVPTEMEEDGTMRYQFHRPIGGHGSHYVDVLYLDDTLRIMKGHRGTVYVFSRVPTFPAAMG</sequence>
<evidence type="ECO:0000313" key="2">
    <source>
        <dbReference type="EMBL" id="CAD9348627.1"/>
    </source>
</evidence>
<evidence type="ECO:0000256" key="1">
    <source>
        <dbReference type="SAM" id="MobiDB-lite"/>
    </source>
</evidence>
<protein>
    <submittedName>
        <fullName evidence="2">Uncharacterized protein</fullName>
    </submittedName>
</protein>
<feature type="region of interest" description="Disordered" evidence="1">
    <location>
        <begin position="1"/>
        <end position="48"/>
    </location>
</feature>
<gene>
    <name evidence="2" type="ORF">DBRI1063_LOCUS20517</name>
</gene>
<reference evidence="2" key="1">
    <citation type="submission" date="2021-01" db="EMBL/GenBank/DDBJ databases">
        <authorList>
            <person name="Corre E."/>
            <person name="Pelletier E."/>
            <person name="Niang G."/>
            <person name="Scheremetjew M."/>
            <person name="Finn R."/>
            <person name="Kale V."/>
            <person name="Holt S."/>
            <person name="Cochrane G."/>
            <person name="Meng A."/>
            <person name="Brown T."/>
            <person name="Cohen L."/>
        </authorList>
    </citation>
    <scope>NUCLEOTIDE SEQUENCE</scope>
    <source>
        <strain evidence="2">Pop2</strain>
    </source>
</reference>
<feature type="compositionally biased region" description="Low complexity" evidence="1">
    <location>
        <begin position="95"/>
        <end position="104"/>
    </location>
</feature>
<accession>A0A7S1ZTJ4</accession>
<feature type="compositionally biased region" description="Acidic residues" evidence="1">
    <location>
        <begin position="105"/>
        <end position="126"/>
    </location>
</feature>
<dbReference type="EMBL" id="HBGN01031782">
    <property type="protein sequence ID" value="CAD9348627.1"/>
    <property type="molecule type" value="Transcribed_RNA"/>
</dbReference>
<organism evidence="2">
    <name type="scientific">Ditylum brightwellii</name>
    <dbReference type="NCBI Taxonomy" id="49249"/>
    <lineage>
        <taxon>Eukaryota</taxon>
        <taxon>Sar</taxon>
        <taxon>Stramenopiles</taxon>
        <taxon>Ochrophyta</taxon>
        <taxon>Bacillariophyta</taxon>
        <taxon>Mediophyceae</taxon>
        <taxon>Lithodesmiophycidae</taxon>
        <taxon>Lithodesmiales</taxon>
        <taxon>Lithodesmiaceae</taxon>
        <taxon>Ditylum</taxon>
    </lineage>
</organism>
<feature type="region of interest" description="Disordered" evidence="1">
    <location>
        <begin position="85"/>
        <end position="148"/>
    </location>
</feature>
<dbReference type="AlphaFoldDB" id="A0A7S1ZTJ4"/>
<name>A0A7S1ZTJ4_9STRA</name>
<proteinExistence type="predicted"/>
<feature type="compositionally biased region" description="Low complexity" evidence="1">
    <location>
        <begin position="127"/>
        <end position="145"/>
    </location>
</feature>